<keyword evidence="4" id="KW-0472">Membrane</keyword>
<dbReference type="GO" id="GO:0008194">
    <property type="term" value="F:UDP-glycosyltransferase activity"/>
    <property type="evidence" value="ECO:0007669"/>
    <property type="project" value="InterPro"/>
</dbReference>
<keyword evidence="5" id="KW-0732">Signal</keyword>
<keyword evidence="2" id="KW-0328">Glycosyltransferase</keyword>
<keyword evidence="7" id="KW-1185">Reference proteome</keyword>
<evidence type="ECO:0000256" key="3">
    <source>
        <dbReference type="ARBA" id="ARBA00022679"/>
    </source>
</evidence>
<evidence type="ECO:0000256" key="1">
    <source>
        <dbReference type="ARBA" id="ARBA00009995"/>
    </source>
</evidence>
<evidence type="ECO:0000313" key="7">
    <source>
        <dbReference type="Proteomes" id="UP001152759"/>
    </source>
</evidence>
<evidence type="ECO:0008006" key="8">
    <source>
        <dbReference type="Google" id="ProtNLM"/>
    </source>
</evidence>
<reference evidence="6" key="1">
    <citation type="submission" date="2021-12" db="EMBL/GenBank/DDBJ databases">
        <authorList>
            <person name="King R."/>
        </authorList>
    </citation>
    <scope>NUCLEOTIDE SEQUENCE</scope>
</reference>
<feature type="signal peptide" evidence="5">
    <location>
        <begin position="1"/>
        <end position="20"/>
    </location>
</feature>
<dbReference type="CDD" id="cd03784">
    <property type="entry name" value="GT1_Gtf-like"/>
    <property type="match status" value="1"/>
</dbReference>
<gene>
    <name evidence="6" type="ORF">BEMITA_LOCUS3113</name>
</gene>
<dbReference type="FunFam" id="3.40.50.2000:FF:000021">
    <property type="entry name" value="UDP-glucuronosyltransferase"/>
    <property type="match status" value="1"/>
</dbReference>
<dbReference type="OrthoDB" id="5835829at2759"/>
<dbReference type="PANTHER" id="PTHR48043">
    <property type="entry name" value="EG:EG0003.4 PROTEIN-RELATED"/>
    <property type="match status" value="1"/>
</dbReference>
<keyword evidence="3" id="KW-0808">Transferase</keyword>
<dbReference type="Proteomes" id="UP001152759">
    <property type="component" value="Chromosome 10"/>
</dbReference>
<dbReference type="PANTHER" id="PTHR48043:SF159">
    <property type="entry name" value="EG:EG0003.4 PROTEIN-RELATED"/>
    <property type="match status" value="1"/>
</dbReference>
<proteinExistence type="inferred from homology"/>
<evidence type="ECO:0000256" key="5">
    <source>
        <dbReference type="SAM" id="SignalP"/>
    </source>
</evidence>
<protein>
    <recommendedName>
        <fullName evidence="8">UDP-glucuronosyltransferase</fullName>
    </recommendedName>
</protein>
<keyword evidence="4" id="KW-0812">Transmembrane</keyword>
<evidence type="ECO:0000256" key="4">
    <source>
        <dbReference type="SAM" id="Phobius"/>
    </source>
</evidence>
<evidence type="ECO:0000256" key="2">
    <source>
        <dbReference type="ARBA" id="ARBA00022676"/>
    </source>
</evidence>
<keyword evidence="4" id="KW-1133">Transmembrane helix</keyword>
<sequence>MILKFLVMVVMISFRCGCHAHNILVFLPARLWSHYMQVEPIFEALAVRGHDVTVVSPFPPKIQMDHLRHYYLSTDPFAGPEDFFKWLMEEAINKQKQPLRILGGVNIAKTLGDKIIPQVLESPVFQDLVHGDNKFDLIFTEAFMWQEALVILGHLFKAPVVTYCPFGYSQEILRYIGLTNSVAYLPLKDLPYAGQMSTLQRMENALYIYAKMLYDEYWYYPQHDALLARYIPGPLPRITDMLRNISLFFLTGNTALDGAKLYPPHVVELSGVHLKEPTPLDKELKSMMDKAAKGVVYFSFGSVLKASGLRKRTVQAFLSVFKELDQIVLWKADTNYTDSDIPNNVHIRDRFDQINILAHPNCVLFITHGGVSSTMEAIRYAIPIIGVPFFADQDNNIANAQHFGYGLHLSYSNITEESLHWAIQTVLRDPRFKKNISRASRIFTDKPMSSLDTAIYWIEYVIRHNGAHHLKPLAVYIPWYQLFLIDVIVIYSAMFCMVLYIFVKLFSLIFRKLFLAPKLLKEKIN</sequence>
<dbReference type="Pfam" id="PF00201">
    <property type="entry name" value="UDPGT"/>
    <property type="match status" value="1"/>
</dbReference>
<dbReference type="SUPFAM" id="SSF53756">
    <property type="entry name" value="UDP-Glycosyltransferase/glycogen phosphorylase"/>
    <property type="match status" value="1"/>
</dbReference>
<dbReference type="Gene3D" id="3.40.50.2000">
    <property type="entry name" value="Glycogen Phosphorylase B"/>
    <property type="match status" value="1"/>
</dbReference>
<comment type="similarity">
    <text evidence="1">Belongs to the UDP-glycosyltransferase family.</text>
</comment>
<dbReference type="AlphaFoldDB" id="A0A9P0A3V6"/>
<feature type="transmembrane region" description="Helical" evidence="4">
    <location>
        <begin position="479"/>
        <end position="503"/>
    </location>
</feature>
<dbReference type="EMBL" id="OU963871">
    <property type="protein sequence ID" value="CAH0383688.1"/>
    <property type="molecule type" value="Genomic_DNA"/>
</dbReference>
<accession>A0A9P0A3V6</accession>
<dbReference type="InterPro" id="IPR002213">
    <property type="entry name" value="UDP_glucos_trans"/>
</dbReference>
<feature type="chain" id="PRO_5040153771" description="UDP-glucuronosyltransferase" evidence="5">
    <location>
        <begin position="21"/>
        <end position="525"/>
    </location>
</feature>
<evidence type="ECO:0000313" key="6">
    <source>
        <dbReference type="EMBL" id="CAH0383688.1"/>
    </source>
</evidence>
<name>A0A9P0A3V6_BEMTA</name>
<dbReference type="KEGG" id="btab:109044583"/>
<organism evidence="6 7">
    <name type="scientific">Bemisia tabaci</name>
    <name type="common">Sweetpotato whitefly</name>
    <name type="synonym">Aleurodes tabaci</name>
    <dbReference type="NCBI Taxonomy" id="7038"/>
    <lineage>
        <taxon>Eukaryota</taxon>
        <taxon>Metazoa</taxon>
        <taxon>Ecdysozoa</taxon>
        <taxon>Arthropoda</taxon>
        <taxon>Hexapoda</taxon>
        <taxon>Insecta</taxon>
        <taxon>Pterygota</taxon>
        <taxon>Neoptera</taxon>
        <taxon>Paraneoptera</taxon>
        <taxon>Hemiptera</taxon>
        <taxon>Sternorrhyncha</taxon>
        <taxon>Aleyrodoidea</taxon>
        <taxon>Aleyrodidae</taxon>
        <taxon>Aleyrodinae</taxon>
        <taxon>Bemisia</taxon>
    </lineage>
</organism>
<dbReference type="InterPro" id="IPR050271">
    <property type="entry name" value="UDP-glycosyltransferase"/>
</dbReference>